<gene>
    <name evidence="5" type="ORF">GP644_17020</name>
</gene>
<name>A0A6A4RD24_9RHOB</name>
<dbReference type="GO" id="GO:0008237">
    <property type="term" value="F:metallopeptidase activity"/>
    <property type="evidence" value="ECO:0007669"/>
    <property type="project" value="UniProtKB-KW"/>
</dbReference>
<dbReference type="InterPro" id="IPR007863">
    <property type="entry name" value="Peptidase_M16_C"/>
</dbReference>
<dbReference type="PANTHER" id="PTHR11851">
    <property type="entry name" value="METALLOPROTEASE"/>
    <property type="match status" value="1"/>
</dbReference>
<dbReference type="Pfam" id="PF05193">
    <property type="entry name" value="Peptidase_M16_C"/>
    <property type="match status" value="1"/>
</dbReference>
<dbReference type="AlphaFoldDB" id="A0A6A4RD24"/>
<dbReference type="EMBL" id="WSFO01000010">
    <property type="protein sequence ID" value="KAE9628329.1"/>
    <property type="molecule type" value="Genomic_DNA"/>
</dbReference>
<dbReference type="Gene3D" id="3.30.830.10">
    <property type="entry name" value="Metalloenzyme, LuxS/M16 peptidase-like"/>
    <property type="match status" value="2"/>
</dbReference>
<protein>
    <submittedName>
        <fullName evidence="5">Insulinase family protein</fullName>
    </submittedName>
</protein>
<proteinExistence type="inferred from homology"/>
<evidence type="ECO:0000313" key="5">
    <source>
        <dbReference type="EMBL" id="KAE9628329.1"/>
    </source>
</evidence>
<dbReference type="Proteomes" id="UP000441586">
    <property type="component" value="Unassembled WGS sequence"/>
</dbReference>
<comment type="caution">
    <text evidence="5">The sequence shown here is derived from an EMBL/GenBank/DDBJ whole genome shotgun (WGS) entry which is preliminary data.</text>
</comment>
<keyword evidence="2" id="KW-0378">Hydrolase</keyword>
<evidence type="ECO:0000259" key="4">
    <source>
        <dbReference type="Pfam" id="PF05193"/>
    </source>
</evidence>
<feature type="chain" id="PRO_5025535836" evidence="3">
    <location>
        <begin position="22"/>
        <end position="429"/>
    </location>
</feature>
<dbReference type="InterPro" id="IPR011249">
    <property type="entry name" value="Metalloenz_LuxS/M16"/>
</dbReference>
<organism evidence="5 6">
    <name type="scientific">Parasedimentitalea maritima</name>
    <dbReference type="NCBI Taxonomy" id="2578117"/>
    <lineage>
        <taxon>Bacteria</taxon>
        <taxon>Pseudomonadati</taxon>
        <taxon>Pseudomonadota</taxon>
        <taxon>Alphaproteobacteria</taxon>
        <taxon>Rhodobacterales</taxon>
        <taxon>Paracoccaceae</taxon>
        <taxon>Parasedimentitalea</taxon>
    </lineage>
</organism>
<feature type="domain" description="Peptidase M16 C-terminal" evidence="4">
    <location>
        <begin position="180"/>
        <end position="360"/>
    </location>
</feature>
<dbReference type="RefSeq" id="WP_158980552.1">
    <property type="nucleotide sequence ID" value="NZ_WSFO01000010.1"/>
</dbReference>
<dbReference type="SUPFAM" id="SSF63411">
    <property type="entry name" value="LuxS/MPP-like metallohydrolase"/>
    <property type="match status" value="2"/>
</dbReference>
<reference evidence="5 6" key="1">
    <citation type="submission" date="2019-12" db="EMBL/GenBank/DDBJ databases">
        <authorList>
            <person name="Zhang Y.-J."/>
        </authorList>
    </citation>
    <scope>NUCLEOTIDE SEQUENCE [LARGE SCALE GENOMIC DNA]</scope>
    <source>
        <strain evidence="5 6">H18S-6</strain>
    </source>
</reference>
<evidence type="ECO:0000256" key="3">
    <source>
        <dbReference type="SAM" id="SignalP"/>
    </source>
</evidence>
<sequence length="429" mass="47946">MRAVGFFLSSFFLFIGGAVQAQNVIPLSEKGGLHAAYVVPTDNFDRVDVQLIVLSGAYDDPEPSGTAHLTEHLAAFSSDTAVLRQPRERDLNASTYNVSTVYTNSGAPSDIETLLSLSRAVLDTPNLPTGFAESEIDIVQRETLLRERQSPRRWLKRIALQNLYGTLRGRANNTIEDLPKLSLEQAYQFHKQHYAPSNVTLIVSGKIEPDKAAELVSRIFGDTKPSAVPEKPWLDQKPDPALRSVEYIESNRLKRNTVQYAKFVNFEDRSTSIDMQGAFFIAIDIMNSRLNNALYFEDMRFLGVHINWYFAKNSDLELTIDMQLMPGFSLDAAHNSLKDTIDNLLNEPINRDEINQARQKELVNAQAASRRSAKFLLFLQNVAADGFPPVSPSVFAELISNTTDHEVIDFANIVLRPSATSVILAKKVE</sequence>
<dbReference type="InterPro" id="IPR050361">
    <property type="entry name" value="MPP/UQCRC_Complex"/>
</dbReference>
<keyword evidence="3" id="KW-0732">Signal</keyword>
<accession>A0A6A4RD24</accession>
<dbReference type="GO" id="GO:0046872">
    <property type="term" value="F:metal ion binding"/>
    <property type="evidence" value="ECO:0007669"/>
    <property type="project" value="InterPro"/>
</dbReference>
<dbReference type="PANTHER" id="PTHR11851:SF49">
    <property type="entry name" value="MITOCHONDRIAL-PROCESSING PEPTIDASE SUBUNIT ALPHA"/>
    <property type="match status" value="1"/>
</dbReference>
<comment type="similarity">
    <text evidence="1">Belongs to the peptidase M16 family.</text>
</comment>
<evidence type="ECO:0000256" key="2">
    <source>
        <dbReference type="ARBA" id="ARBA00023049"/>
    </source>
</evidence>
<evidence type="ECO:0000256" key="1">
    <source>
        <dbReference type="ARBA" id="ARBA00007261"/>
    </source>
</evidence>
<keyword evidence="2" id="KW-0645">Protease</keyword>
<feature type="signal peptide" evidence="3">
    <location>
        <begin position="1"/>
        <end position="21"/>
    </location>
</feature>
<evidence type="ECO:0000313" key="6">
    <source>
        <dbReference type="Proteomes" id="UP000441586"/>
    </source>
</evidence>
<keyword evidence="2" id="KW-0482">Metalloprotease</keyword>